<dbReference type="Pfam" id="PF01755">
    <property type="entry name" value="Glyco_transf_25"/>
    <property type="match status" value="1"/>
</dbReference>
<dbReference type="EMBL" id="CP000031">
    <property type="protein sequence ID" value="AAV96612.1"/>
    <property type="molecule type" value="Genomic_DNA"/>
</dbReference>
<gene>
    <name evidence="2" type="ordered locus">SPO3385</name>
</gene>
<dbReference type="HOGENOM" id="CLU_071269_3_0_5"/>
<protein>
    <submittedName>
        <fullName evidence="2">Glycosyl transferase, family 25</fullName>
    </submittedName>
</protein>
<dbReference type="AlphaFoldDB" id="Q5LN27"/>
<dbReference type="GO" id="GO:0016740">
    <property type="term" value="F:transferase activity"/>
    <property type="evidence" value="ECO:0007669"/>
    <property type="project" value="UniProtKB-KW"/>
</dbReference>
<organism evidence="2 3">
    <name type="scientific">Ruegeria pomeroyi (strain ATCC 700808 / DSM 15171 / DSS-3)</name>
    <name type="common">Silicibacter pomeroyi</name>
    <dbReference type="NCBI Taxonomy" id="246200"/>
    <lineage>
        <taxon>Bacteria</taxon>
        <taxon>Pseudomonadati</taxon>
        <taxon>Pseudomonadota</taxon>
        <taxon>Alphaproteobacteria</taxon>
        <taxon>Rhodobacterales</taxon>
        <taxon>Roseobacteraceae</taxon>
        <taxon>Ruegeria</taxon>
    </lineage>
</organism>
<name>Q5LN27_RUEPO</name>
<dbReference type="STRING" id="246200.SPO3385"/>
<reference evidence="2 3" key="1">
    <citation type="journal article" date="2004" name="Nature">
        <title>Genome sequence of Silicibacter pomeroyi reveals adaptations to the marine environment.</title>
        <authorList>
            <person name="Moran M.A."/>
            <person name="Buchan A."/>
            <person name="Gonzalez J.M."/>
            <person name="Heidelberg J.F."/>
            <person name="Whitman W.B."/>
            <person name="Kiene R.P."/>
            <person name="Henriksen J.R."/>
            <person name="King G.M."/>
            <person name="Belas R."/>
            <person name="Fuqua C."/>
            <person name="Brinkac L."/>
            <person name="Lewis M."/>
            <person name="Johri S."/>
            <person name="Weaver B."/>
            <person name="Pai G."/>
            <person name="Eisen J.A."/>
            <person name="Rahe E."/>
            <person name="Sheldon W.M."/>
            <person name="Ye W."/>
            <person name="Miller T.R."/>
            <person name="Carlton J."/>
            <person name="Rasko D.A."/>
            <person name="Paulsen I.T."/>
            <person name="Ren Q."/>
            <person name="Daugherty S.C."/>
            <person name="Deboy R.T."/>
            <person name="Dodson R.J."/>
            <person name="Durkin A.S."/>
            <person name="Madupu R."/>
            <person name="Nelson W.C."/>
            <person name="Sullivan S.A."/>
            <person name="Rosovitz M.J."/>
            <person name="Haft D.H."/>
            <person name="Selengut J."/>
            <person name="Ward N."/>
        </authorList>
    </citation>
    <scope>NUCLEOTIDE SEQUENCE [LARGE SCALE GENOMIC DNA]</scope>
    <source>
        <strain evidence="3">ATCC 700808 / DSM 15171 / DSS-3</strain>
    </source>
</reference>
<evidence type="ECO:0000313" key="3">
    <source>
        <dbReference type="Proteomes" id="UP000001023"/>
    </source>
</evidence>
<keyword evidence="3" id="KW-1185">Reference proteome</keyword>
<evidence type="ECO:0000313" key="2">
    <source>
        <dbReference type="EMBL" id="AAV96612.1"/>
    </source>
</evidence>
<proteinExistence type="predicted"/>
<accession>Q5LN27</accession>
<dbReference type="CAZy" id="GT25">
    <property type="family name" value="Glycosyltransferase Family 25"/>
</dbReference>
<dbReference type="InterPro" id="IPR002654">
    <property type="entry name" value="Glyco_trans_25"/>
</dbReference>
<dbReference type="KEGG" id="sil:SPO3385"/>
<keyword evidence="2" id="KW-0808">Transferase</keyword>
<feature type="domain" description="Glycosyl transferase family 25" evidence="1">
    <location>
        <begin position="43"/>
        <end position="158"/>
    </location>
</feature>
<sequence>MCRIAGQRFRSDLWSGTGPFCFRTVGCPLQEAERSAEMNLMGLVIHLERATDRRAQANALVSQLPFAALLPAVDGAAMGADARARAVQPGLLKPAYPFELRPGEIGCFLSHRAAWARLVESEAEAALIIEDDMALEAGFADALALAQRNVAQMGYIQFQTRPVTAPAIDQQGQSVLMQPGLTPLRTSGQLVARWAAERLLALTEPFDRPVDTFLQMHWHTGLRLGVISPSGLSDRTEVIGGSTIGAKKSLVERLTREWHRARYRAAVRRLSRG</sequence>
<reference evidence="2 3" key="2">
    <citation type="journal article" date="2014" name="Stand. Genomic Sci.">
        <title>An updated genome annotation for the model marine bacterium Ruegeria pomeroyi DSS-3.</title>
        <authorList>
            <person name="Rivers A.R."/>
            <person name="Smith C.B."/>
            <person name="Moran M.A."/>
        </authorList>
    </citation>
    <scope>GENOME REANNOTATION</scope>
    <source>
        <strain evidence="3">ATCC 700808 / DSM 15171 / DSS-3</strain>
    </source>
</reference>
<dbReference type="CDD" id="cd06532">
    <property type="entry name" value="Glyco_transf_25"/>
    <property type="match status" value="1"/>
</dbReference>
<dbReference type="PaxDb" id="246200-SPO3385"/>
<dbReference type="eggNOG" id="COG3306">
    <property type="taxonomic scope" value="Bacteria"/>
</dbReference>
<evidence type="ECO:0000259" key="1">
    <source>
        <dbReference type="Pfam" id="PF01755"/>
    </source>
</evidence>
<dbReference type="Proteomes" id="UP000001023">
    <property type="component" value="Chromosome"/>
</dbReference>